<dbReference type="InterPro" id="IPR029058">
    <property type="entry name" value="AB_hydrolase_fold"/>
</dbReference>
<comment type="caution">
    <text evidence="2">The sequence shown here is derived from an EMBL/GenBank/DDBJ whole genome shotgun (WGS) entry which is preliminary data.</text>
</comment>
<organism evidence="2 3">
    <name type="scientific">Microbacterium faecale</name>
    <dbReference type="NCBI Taxonomy" id="1804630"/>
    <lineage>
        <taxon>Bacteria</taxon>
        <taxon>Bacillati</taxon>
        <taxon>Actinomycetota</taxon>
        <taxon>Actinomycetes</taxon>
        <taxon>Micrococcales</taxon>
        <taxon>Microbacteriaceae</taxon>
        <taxon>Microbacterium</taxon>
    </lineage>
</organism>
<feature type="domain" description="AB hydrolase-1" evidence="1">
    <location>
        <begin position="25"/>
        <end position="243"/>
    </location>
</feature>
<dbReference type="Gene3D" id="3.40.50.1820">
    <property type="entry name" value="alpha/beta hydrolase"/>
    <property type="match status" value="1"/>
</dbReference>
<dbReference type="RefSeq" id="WP_188711719.1">
    <property type="nucleotide sequence ID" value="NZ_BMHO01000001.1"/>
</dbReference>
<dbReference type="Proteomes" id="UP000633205">
    <property type="component" value="Unassembled WGS sequence"/>
</dbReference>
<keyword evidence="3" id="KW-1185">Reference proteome</keyword>
<reference evidence="2" key="2">
    <citation type="submission" date="2020-09" db="EMBL/GenBank/DDBJ databases">
        <authorList>
            <person name="Sun Q."/>
            <person name="Zhou Y."/>
        </authorList>
    </citation>
    <scope>NUCLEOTIDE SEQUENCE</scope>
    <source>
        <strain evidence="2">CGMCC 1.15152</strain>
    </source>
</reference>
<protein>
    <recommendedName>
        <fullName evidence="1">AB hydrolase-1 domain-containing protein</fullName>
    </recommendedName>
</protein>
<dbReference type="AlphaFoldDB" id="A0A917DGV6"/>
<dbReference type="Pfam" id="PF12697">
    <property type="entry name" value="Abhydrolase_6"/>
    <property type="match status" value="1"/>
</dbReference>
<name>A0A917DGV6_9MICO</name>
<accession>A0A917DGV6</accession>
<dbReference type="InterPro" id="IPR000073">
    <property type="entry name" value="AB_hydrolase_1"/>
</dbReference>
<dbReference type="GO" id="GO:0003824">
    <property type="term" value="F:catalytic activity"/>
    <property type="evidence" value="ECO:0007669"/>
    <property type="project" value="UniProtKB-ARBA"/>
</dbReference>
<evidence type="ECO:0000313" key="2">
    <source>
        <dbReference type="EMBL" id="GGD35924.1"/>
    </source>
</evidence>
<evidence type="ECO:0000313" key="3">
    <source>
        <dbReference type="Proteomes" id="UP000633205"/>
    </source>
</evidence>
<reference evidence="2" key="1">
    <citation type="journal article" date="2014" name="Int. J. Syst. Evol. Microbiol.">
        <title>Complete genome sequence of Corynebacterium casei LMG S-19264T (=DSM 44701T), isolated from a smear-ripened cheese.</title>
        <authorList>
            <consortium name="US DOE Joint Genome Institute (JGI-PGF)"/>
            <person name="Walter F."/>
            <person name="Albersmeier A."/>
            <person name="Kalinowski J."/>
            <person name="Ruckert C."/>
        </authorList>
    </citation>
    <scope>NUCLEOTIDE SEQUENCE</scope>
    <source>
        <strain evidence="2">CGMCC 1.15152</strain>
    </source>
</reference>
<dbReference type="EMBL" id="BMHO01000001">
    <property type="protein sequence ID" value="GGD35924.1"/>
    <property type="molecule type" value="Genomic_DNA"/>
</dbReference>
<proteinExistence type="predicted"/>
<evidence type="ECO:0000259" key="1">
    <source>
        <dbReference type="Pfam" id="PF12697"/>
    </source>
</evidence>
<sequence length="268" mass="27996">MSFVTTPAGDHVAFDRYGPAGARGVLFVSGAGPTRADDPTTTRTAHLLGERGIQASVHDRIGRGDSEADGPIDLERELFAIETLAQELGGPVVLTGHSSGCAIAMLAASRIPSCAGLVLWEAPIGQFDGGAPAWWDAVAAHVAADRLPEAVAAYMVGMPPEWLDELRQSPAYPRLVLSWIPDGMALAQIERAGLSATLRDVTDPVLALIGTETFPGMAETAAAIAEAAPNGADEELAGAWHTWDADAMASRLERFVHGEALNAAPRSS</sequence>
<gene>
    <name evidence="2" type="ORF">GCM10010915_15650</name>
</gene>
<dbReference type="SUPFAM" id="SSF53474">
    <property type="entry name" value="alpha/beta-Hydrolases"/>
    <property type="match status" value="1"/>
</dbReference>